<sequence>MLHYALIGHPLGHSLSPQIHRRLFQLEGMEADYLLDDFPPQELEAHLPILRRYAAFNITIPYKTALLDRLAGISENARLYGSVNAVQVKDGRLYGDNTDCTGFLRTLESAGLALRGPVCVAGAGGVGRMFALEAARQGAQVTLAARASSLDKARQVAAEAREKLGAEIAVQPLETLAGPVGLLINATPAGMYPRVEAAPVPRAVVAEASAVFDCIYNPSQTLLLQWARELGKPAVGGMGMLVWQAAAAHELWHGTRFSHRVVGQLIQEMEAVLEEREAQG</sequence>
<feature type="binding site" evidence="3">
    <location>
        <position position="84"/>
    </location>
    <ligand>
        <name>shikimate</name>
        <dbReference type="ChEBI" id="CHEBI:36208"/>
    </ligand>
</feature>
<keyword evidence="2 3" id="KW-0057">Aromatic amino acid biosynthesis</keyword>
<dbReference type="GO" id="GO:0019632">
    <property type="term" value="P:shikimate metabolic process"/>
    <property type="evidence" value="ECO:0007669"/>
    <property type="project" value="TreeGrafter"/>
</dbReference>
<dbReference type="InterPro" id="IPR036291">
    <property type="entry name" value="NAD(P)-bd_dom_sf"/>
</dbReference>
<dbReference type="CDD" id="cd01065">
    <property type="entry name" value="NAD_bind_Shikimate_DH"/>
    <property type="match status" value="1"/>
</dbReference>
<name>A0A9D1WQ38_9FIRM</name>
<dbReference type="InterPro" id="IPR022893">
    <property type="entry name" value="Shikimate_DH_fam"/>
</dbReference>
<comment type="subunit">
    <text evidence="3">Homodimer.</text>
</comment>
<comment type="similarity">
    <text evidence="3">Belongs to the shikimate dehydrogenase family.</text>
</comment>
<gene>
    <name evidence="3" type="primary">aroE</name>
    <name evidence="5" type="ORF">H9736_00600</name>
</gene>
<dbReference type="Proteomes" id="UP000886800">
    <property type="component" value="Unassembled WGS sequence"/>
</dbReference>
<dbReference type="PANTHER" id="PTHR21089:SF1">
    <property type="entry name" value="BIFUNCTIONAL 3-DEHYDROQUINATE DEHYDRATASE_SHIKIMATE DEHYDROGENASE, CHLOROPLASTIC"/>
    <property type="match status" value="1"/>
</dbReference>
<dbReference type="InterPro" id="IPR046346">
    <property type="entry name" value="Aminoacid_DH-like_N_sf"/>
</dbReference>
<proteinExistence type="inferred from homology"/>
<feature type="binding site" evidence="3">
    <location>
        <position position="216"/>
    </location>
    <ligand>
        <name>shikimate</name>
        <dbReference type="ChEBI" id="CHEBI:36208"/>
    </ligand>
</feature>
<feature type="binding site" evidence="3">
    <location>
        <position position="75"/>
    </location>
    <ligand>
        <name>NADP(+)</name>
        <dbReference type="ChEBI" id="CHEBI:58349"/>
    </ligand>
</feature>
<dbReference type="Gene3D" id="3.40.50.720">
    <property type="entry name" value="NAD(P)-binding Rossmann-like Domain"/>
    <property type="match status" value="1"/>
</dbReference>
<dbReference type="GO" id="GO:0004764">
    <property type="term" value="F:shikimate 3-dehydrogenase (NADP+) activity"/>
    <property type="evidence" value="ECO:0007669"/>
    <property type="project" value="UniProtKB-UniRule"/>
</dbReference>
<evidence type="ECO:0000256" key="2">
    <source>
        <dbReference type="ARBA" id="ARBA00023141"/>
    </source>
</evidence>
<evidence type="ECO:0000256" key="3">
    <source>
        <dbReference type="HAMAP-Rule" id="MF_00222"/>
    </source>
</evidence>
<dbReference type="AlphaFoldDB" id="A0A9D1WQ38"/>
<dbReference type="GO" id="GO:0009423">
    <property type="term" value="P:chorismate biosynthetic process"/>
    <property type="evidence" value="ECO:0007669"/>
    <property type="project" value="UniProtKB-UniRule"/>
</dbReference>
<feature type="active site" description="Proton acceptor" evidence="3">
    <location>
        <position position="63"/>
    </location>
</feature>
<feature type="binding site" evidence="3">
    <location>
        <position position="214"/>
    </location>
    <ligand>
        <name>NADP(+)</name>
        <dbReference type="ChEBI" id="CHEBI:58349"/>
    </ligand>
</feature>
<feature type="binding site" evidence="3">
    <location>
        <position position="99"/>
    </location>
    <ligand>
        <name>shikimate</name>
        <dbReference type="ChEBI" id="CHEBI:36208"/>
    </ligand>
</feature>
<dbReference type="Gene3D" id="3.40.50.10860">
    <property type="entry name" value="Leucine Dehydrogenase, chain A, domain 1"/>
    <property type="match status" value="1"/>
</dbReference>
<comment type="caution">
    <text evidence="3">Lacks conserved residue(s) required for the propagation of feature annotation.</text>
</comment>
<dbReference type="SUPFAM" id="SSF51735">
    <property type="entry name" value="NAD(P)-binding Rossmann-fold domains"/>
    <property type="match status" value="1"/>
</dbReference>
<dbReference type="InterPro" id="IPR013708">
    <property type="entry name" value="Shikimate_DH-bd_N"/>
</dbReference>
<keyword evidence="3" id="KW-0521">NADP</keyword>
<comment type="function">
    <text evidence="3">Involved in the biosynthesis of the chorismate, which leads to the biosynthesis of aromatic amino acids. Catalyzes the reversible NADPH linked reduction of 3-dehydroshikimate (DHSA) to yield shikimate (SA).</text>
</comment>
<dbReference type="EC" id="1.1.1.25" evidence="3"/>
<dbReference type="EMBL" id="DXES01000012">
    <property type="protein sequence ID" value="HIX64725.1"/>
    <property type="molecule type" value="Genomic_DNA"/>
</dbReference>
<dbReference type="GO" id="GO:0009073">
    <property type="term" value="P:aromatic amino acid family biosynthetic process"/>
    <property type="evidence" value="ECO:0007669"/>
    <property type="project" value="UniProtKB-KW"/>
</dbReference>
<keyword evidence="3" id="KW-0028">Amino-acid biosynthesis</keyword>
<accession>A0A9D1WQ38</accession>
<feature type="domain" description="Shikimate dehydrogenase substrate binding N-terminal" evidence="4">
    <location>
        <begin position="6"/>
        <end position="86"/>
    </location>
</feature>
<comment type="caution">
    <text evidence="5">The sequence shown here is derived from an EMBL/GenBank/DDBJ whole genome shotgun (WGS) entry which is preliminary data.</text>
</comment>
<reference evidence="5" key="2">
    <citation type="submission" date="2021-04" db="EMBL/GenBank/DDBJ databases">
        <authorList>
            <person name="Gilroy R."/>
        </authorList>
    </citation>
    <scope>NUCLEOTIDE SEQUENCE</scope>
    <source>
        <strain evidence="5">CHK188-5543</strain>
    </source>
</reference>
<feature type="binding site" evidence="3">
    <location>
        <begin position="14"/>
        <end position="16"/>
    </location>
    <ligand>
        <name>shikimate</name>
        <dbReference type="ChEBI" id="CHEBI:36208"/>
    </ligand>
</feature>
<organism evidence="5 6">
    <name type="scientific">Candidatus Anaerotruncus excrementipullorum</name>
    <dbReference type="NCBI Taxonomy" id="2838465"/>
    <lineage>
        <taxon>Bacteria</taxon>
        <taxon>Bacillati</taxon>
        <taxon>Bacillota</taxon>
        <taxon>Clostridia</taxon>
        <taxon>Eubacteriales</taxon>
        <taxon>Oscillospiraceae</taxon>
        <taxon>Anaerotruncus</taxon>
    </lineage>
</organism>
<dbReference type="SUPFAM" id="SSF53223">
    <property type="entry name" value="Aminoacid dehydrogenase-like, N-terminal domain"/>
    <property type="match status" value="1"/>
</dbReference>
<keyword evidence="3" id="KW-0560">Oxidoreductase</keyword>
<feature type="binding site" evidence="3">
    <location>
        <position position="59"/>
    </location>
    <ligand>
        <name>shikimate</name>
        <dbReference type="ChEBI" id="CHEBI:36208"/>
    </ligand>
</feature>
<protein>
    <recommendedName>
        <fullName evidence="3">Shikimate dehydrogenase (NADP(+))</fullName>
        <shortName evidence="3">SDH</shortName>
        <ecNumber evidence="3">1.1.1.25</ecNumber>
    </recommendedName>
</protein>
<reference evidence="5" key="1">
    <citation type="journal article" date="2021" name="PeerJ">
        <title>Extensive microbial diversity within the chicken gut microbiome revealed by metagenomics and culture.</title>
        <authorList>
            <person name="Gilroy R."/>
            <person name="Ravi A."/>
            <person name="Getino M."/>
            <person name="Pursley I."/>
            <person name="Horton D.L."/>
            <person name="Alikhan N.F."/>
            <person name="Baker D."/>
            <person name="Gharbi K."/>
            <person name="Hall N."/>
            <person name="Watson M."/>
            <person name="Adriaenssens E.M."/>
            <person name="Foster-Nyarko E."/>
            <person name="Jarju S."/>
            <person name="Secka A."/>
            <person name="Antonio M."/>
            <person name="Oren A."/>
            <person name="Chaudhuri R.R."/>
            <person name="La Ragione R."/>
            <person name="Hildebrand F."/>
            <person name="Pallen M.J."/>
        </authorList>
    </citation>
    <scope>NUCLEOTIDE SEQUENCE</scope>
    <source>
        <strain evidence="5">CHK188-5543</strain>
    </source>
</reference>
<evidence type="ECO:0000313" key="5">
    <source>
        <dbReference type="EMBL" id="HIX64725.1"/>
    </source>
</evidence>
<dbReference type="HAMAP" id="MF_00222">
    <property type="entry name" value="Shikimate_DH_AroE"/>
    <property type="match status" value="1"/>
</dbReference>
<feature type="binding site" evidence="3">
    <location>
        <position position="244"/>
    </location>
    <ligand>
        <name>shikimate</name>
        <dbReference type="ChEBI" id="CHEBI:36208"/>
    </ligand>
</feature>
<dbReference type="PANTHER" id="PTHR21089">
    <property type="entry name" value="SHIKIMATE DEHYDROGENASE"/>
    <property type="match status" value="1"/>
</dbReference>
<comment type="pathway">
    <text evidence="1 3">Metabolic intermediate biosynthesis; chorismate biosynthesis; chorismate from D-erythrose 4-phosphate and phosphoenolpyruvate: step 4/7.</text>
</comment>
<feature type="binding site" evidence="3">
    <location>
        <position position="237"/>
    </location>
    <ligand>
        <name>NADP(+)</name>
        <dbReference type="ChEBI" id="CHEBI:58349"/>
    </ligand>
</feature>
<dbReference type="Pfam" id="PF08501">
    <property type="entry name" value="Shikimate_dh_N"/>
    <property type="match status" value="1"/>
</dbReference>
<dbReference type="GO" id="GO:0008652">
    <property type="term" value="P:amino acid biosynthetic process"/>
    <property type="evidence" value="ECO:0007669"/>
    <property type="project" value="UniProtKB-KW"/>
</dbReference>
<evidence type="ECO:0000313" key="6">
    <source>
        <dbReference type="Proteomes" id="UP000886800"/>
    </source>
</evidence>
<evidence type="ECO:0000256" key="1">
    <source>
        <dbReference type="ARBA" id="ARBA00004871"/>
    </source>
</evidence>
<evidence type="ECO:0000259" key="4">
    <source>
        <dbReference type="Pfam" id="PF08501"/>
    </source>
</evidence>
<feature type="binding site" evidence="3">
    <location>
        <begin position="122"/>
        <end position="126"/>
    </location>
    <ligand>
        <name>NADP(+)</name>
        <dbReference type="ChEBI" id="CHEBI:58349"/>
    </ligand>
</feature>
<comment type="catalytic activity">
    <reaction evidence="3">
        <text>shikimate + NADP(+) = 3-dehydroshikimate + NADPH + H(+)</text>
        <dbReference type="Rhea" id="RHEA:17737"/>
        <dbReference type="ChEBI" id="CHEBI:15378"/>
        <dbReference type="ChEBI" id="CHEBI:16630"/>
        <dbReference type="ChEBI" id="CHEBI:36208"/>
        <dbReference type="ChEBI" id="CHEBI:57783"/>
        <dbReference type="ChEBI" id="CHEBI:58349"/>
        <dbReference type="EC" id="1.1.1.25"/>
    </reaction>
</comment>